<evidence type="ECO:0000313" key="1">
    <source>
        <dbReference type="EMBL" id="KAJ7686782.1"/>
    </source>
</evidence>
<comment type="caution">
    <text evidence="1">The sequence shown here is derived from an EMBL/GenBank/DDBJ whole genome shotgun (WGS) entry which is preliminary data.</text>
</comment>
<evidence type="ECO:0000313" key="2">
    <source>
        <dbReference type="Proteomes" id="UP001221757"/>
    </source>
</evidence>
<gene>
    <name evidence="1" type="ORF">B0H17DRAFT_1071081</name>
</gene>
<dbReference type="EMBL" id="JARKIE010000093">
    <property type="protein sequence ID" value="KAJ7686782.1"/>
    <property type="molecule type" value="Genomic_DNA"/>
</dbReference>
<keyword evidence="2" id="KW-1185">Reference proteome</keyword>
<accession>A0AAD7DAN6</accession>
<name>A0AAD7DAN6_MYCRO</name>
<proteinExistence type="predicted"/>
<dbReference type="Proteomes" id="UP001221757">
    <property type="component" value="Unassembled WGS sequence"/>
</dbReference>
<organism evidence="1 2">
    <name type="scientific">Mycena rosella</name>
    <name type="common">Pink bonnet</name>
    <name type="synonym">Agaricus rosellus</name>
    <dbReference type="NCBI Taxonomy" id="1033263"/>
    <lineage>
        <taxon>Eukaryota</taxon>
        <taxon>Fungi</taxon>
        <taxon>Dikarya</taxon>
        <taxon>Basidiomycota</taxon>
        <taxon>Agaricomycotina</taxon>
        <taxon>Agaricomycetes</taxon>
        <taxon>Agaricomycetidae</taxon>
        <taxon>Agaricales</taxon>
        <taxon>Marasmiineae</taxon>
        <taxon>Mycenaceae</taxon>
        <taxon>Mycena</taxon>
    </lineage>
</organism>
<sequence>MHCQFSFGPNNAFFFQVDSQWAWSDNNTLPQSLRLVLEDPAQPDYNKLPYDVALAMEPGVYGMCWRTKNDEDFYEADFLGPHYAKLGPFMGGMSAHTTDIMGRIKLGRPETVALGMRGAYVVLYDDSVLSYSLQGLYPALQSLLDSAEERTKRNSIVYVALSPYTERDFFVAFGNGTAQWNLPAEMEADVRTVCAALRPLPSATPGQPNTTLGTVLDFQLAQTAGIAMTNLVTLGPDFVRAPTLHSWV</sequence>
<protein>
    <submittedName>
        <fullName evidence="1">Uncharacterized protein</fullName>
    </submittedName>
</protein>
<dbReference type="AlphaFoldDB" id="A0AAD7DAN6"/>
<reference evidence="1" key="1">
    <citation type="submission" date="2023-03" db="EMBL/GenBank/DDBJ databases">
        <title>Massive genome expansion in bonnet fungi (Mycena s.s.) driven by repeated elements and novel gene families across ecological guilds.</title>
        <authorList>
            <consortium name="Lawrence Berkeley National Laboratory"/>
            <person name="Harder C.B."/>
            <person name="Miyauchi S."/>
            <person name="Viragh M."/>
            <person name="Kuo A."/>
            <person name="Thoen E."/>
            <person name="Andreopoulos B."/>
            <person name="Lu D."/>
            <person name="Skrede I."/>
            <person name="Drula E."/>
            <person name="Henrissat B."/>
            <person name="Morin E."/>
            <person name="Kohler A."/>
            <person name="Barry K."/>
            <person name="LaButti K."/>
            <person name="Morin E."/>
            <person name="Salamov A."/>
            <person name="Lipzen A."/>
            <person name="Mereny Z."/>
            <person name="Hegedus B."/>
            <person name="Baldrian P."/>
            <person name="Stursova M."/>
            <person name="Weitz H."/>
            <person name="Taylor A."/>
            <person name="Grigoriev I.V."/>
            <person name="Nagy L.G."/>
            <person name="Martin F."/>
            <person name="Kauserud H."/>
        </authorList>
    </citation>
    <scope>NUCLEOTIDE SEQUENCE</scope>
    <source>
        <strain evidence="1">CBHHK067</strain>
    </source>
</reference>